<sequence length="145" mass="16067">MWRGLATIDHLVSFISSAYAIFMRTQLLAHIPPSAEFNPFAEAEELDRGQGDAPVQQQHNKCVRRGFDSEAPDMEGCPSTGEPAQGMLETHLMSPYRKSPPAAPMDRGIHHGGRADRGAGLRRVIIEETEFSSDDSEEKRITIHP</sequence>
<evidence type="ECO:0000313" key="2">
    <source>
        <dbReference type="EMBL" id="KDP38774.1"/>
    </source>
</evidence>
<dbReference type="Proteomes" id="UP000027138">
    <property type="component" value="Unassembled WGS sequence"/>
</dbReference>
<dbReference type="AlphaFoldDB" id="A0A067L3Y0"/>
<accession>A0A067L3Y0</accession>
<reference evidence="2 3" key="1">
    <citation type="journal article" date="2014" name="PLoS ONE">
        <title>Global Analysis of Gene Expression Profiles in Physic Nut (Jatropha curcas L.) Seedlings Exposed to Salt Stress.</title>
        <authorList>
            <person name="Zhang L."/>
            <person name="Zhang C."/>
            <person name="Wu P."/>
            <person name="Chen Y."/>
            <person name="Li M."/>
            <person name="Jiang H."/>
            <person name="Wu G."/>
        </authorList>
    </citation>
    <scope>NUCLEOTIDE SEQUENCE [LARGE SCALE GENOMIC DNA]</scope>
    <source>
        <strain evidence="3">cv. GZQX0401</strain>
        <tissue evidence="2">Young leaves</tissue>
    </source>
</reference>
<evidence type="ECO:0000313" key="3">
    <source>
        <dbReference type="Proteomes" id="UP000027138"/>
    </source>
</evidence>
<dbReference type="EMBL" id="KK914357">
    <property type="protein sequence ID" value="KDP38774.1"/>
    <property type="molecule type" value="Genomic_DNA"/>
</dbReference>
<gene>
    <name evidence="2" type="ORF">JCGZ_05110</name>
</gene>
<proteinExistence type="predicted"/>
<keyword evidence="3" id="KW-1185">Reference proteome</keyword>
<feature type="compositionally biased region" description="Basic and acidic residues" evidence="1">
    <location>
        <begin position="107"/>
        <end position="116"/>
    </location>
</feature>
<protein>
    <submittedName>
        <fullName evidence="2">Uncharacterized protein</fullName>
    </submittedName>
</protein>
<evidence type="ECO:0000256" key="1">
    <source>
        <dbReference type="SAM" id="MobiDB-lite"/>
    </source>
</evidence>
<name>A0A067L3Y0_JATCU</name>
<feature type="region of interest" description="Disordered" evidence="1">
    <location>
        <begin position="94"/>
        <end position="116"/>
    </location>
</feature>
<organism evidence="2 3">
    <name type="scientific">Jatropha curcas</name>
    <name type="common">Barbados nut</name>
    <dbReference type="NCBI Taxonomy" id="180498"/>
    <lineage>
        <taxon>Eukaryota</taxon>
        <taxon>Viridiplantae</taxon>
        <taxon>Streptophyta</taxon>
        <taxon>Embryophyta</taxon>
        <taxon>Tracheophyta</taxon>
        <taxon>Spermatophyta</taxon>
        <taxon>Magnoliopsida</taxon>
        <taxon>eudicotyledons</taxon>
        <taxon>Gunneridae</taxon>
        <taxon>Pentapetalae</taxon>
        <taxon>rosids</taxon>
        <taxon>fabids</taxon>
        <taxon>Malpighiales</taxon>
        <taxon>Euphorbiaceae</taxon>
        <taxon>Crotonoideae</taxon>
        <taxon>Jatropheae</taxon>
        <taxon>Jatropha</taxon>
    </lineage>
</organism>